<dbReference type="OrthoDB" id="5297034at2"/>
<dbReference type="GO" id="GO:0005886">
    <property type="term" value="C:plasma membrane"/>
    <property type="evidence" value="ECO:0007669"/>
    <property type="project" value="TreeGrafter"/>
</dbReference>
<feature type="transmembrane region" description="Helical" evidence="1">
    <location>
        <begin position="41"/>
        <end position="67"/>
    </location>
</feature>
<dbReference type="AlphaFoldDB" id="A0A6C1K950"/>
<feature type="transmembrane region" description="Helical" evidence="1">
    <location>
        <begin position="79"/>
        <end position="102"/>
    </location>
</feature>
<dbReference type="InterPro" id="IPR052959">
    <property type="entry name" value="Inner_membrane_assoc"/>
</dbReference>
<dbReference type="PANTHER" id="PTHR38598">
    <property type="entry name" value="INNER MEMBRANE PROTEIN YJCH"/>
    <property type="match status" value="1"/>
</dbReference>
<dbReference type="Pfam" id="PF04341">
    <property type="entry name" value="DUF485"/>
    <property type="match status" value="1"/>
</dbReference>
<dbReference type="RefSeq" id="WP_138401716.1">
    <property type="nucleotide sequence ID" value="NZ_JBAFVI010000019.1"/>
</dbReference>
<keyword evidence="1" id="KW-0812">Transmembrane</keyword>
<evidence type="ECO:0000313" key="2">
    <source>
        <dbReference type="EMBL" id="TLX40805.1"/>
    </source>
</evidence>
<dbReference type="EMBL" id="VAUP01000042">
    <property type="protein sequence ID" value="TLX40805.1"/>
    <property type="molecule type" value="Genomic_DNA"/>
</dbReference>
<evidence type="ECO:0000313" key="3">
    <source>
        <dbReference type="Proteomes" id="UP000305131"/>
    </source>
</evidence>
<comment type="caution">
    <text evidence="2">The sequence shown here is derived from an EMBL/GenBank/DDBJ whole genome shotgun (WGS) entry which is preliminary data.</text>
</comment>
<name>A0A6C1K950_XANAU</name>
<dbReference type="PANTHER" id="PTHR38598:SF1">
    <property type="entry name" value="INNER MEMBRANE PROTEIN YJCH"/>
    <property type="match status" value="1"/>
</dbReference>
<keyword evidence="1" id="KW-1133">Transmembrane helix</keyword>
<dbReference type="Proteomes" id="UP000305131">
    <property type="component" value="Unassembled WGS sequence"/>
</dbReference>
<gene>
    <name evidence="2" type="ORF">FBQ73_22475</name>
</gene>
<evidence type="ECO:0000256" key="1">
    <source>
        <dbReference type="SAM" id="Phobius"/>
    </source>
</evidence>
<protein>
    <submittedName>
        <fullName evidence="2">DUF485 domain-containing protein</fullName>
    </submittedName>
</protein>
<accession>A0A6C1K950</accession>
<dbReference type="GeneID" id="95776226"/>
<dbReference type="InterPro" id="IPR007436">
    <property type="entry name" value="DUF485"/>
</dbReference>
<sequence>MKHVNVCPTRYVSAPQDIAARIETIRRNPNFRRLASARTRLGLSLATTMATLYFAYILTVALAPGALGTPVLPGAVTTWGILAGVGLLSLGFVLTAIYVAVANRHFDHLTTRLEEEMQ</sequence>
<reference evidence="2 3" key="1">
    <citation type="submission" date="2019-05" db="EMBL/GenBank/DDBJ databases">
        <authorList>
            <person name="Zhou X."/>
        </authorList>
    </citation>
    <scope>NUCLEOTIDE SEQUENCE [LARGE SCALE GENOMIC DNA]</scope>
    <source>
        <strain evidence="2 3">DSM 432</strain>
    </source>
</reference>
<proteinExistence type="predicted"/>
<organism evidence="2 3">
    <name type="scientific">Xanthobacter autotrophicus</name>
    <dbReference type="NCBI Taxonomy" id="280"/>
    <lineage>
        <taxon>Bacteria</taxon>
        <taxon>Pseudomonadati</taxon>
        <taxon>Pseudomonadota</taxon>
        <taxon>Alphaproteobacteria</taxon>
        <taxon>Hyphomicrobiales</taxon>
        <taxon>Xanthobacteraceae</taxon>
        <taxon>Xanthobacter</taxon>
    </lineage>
</organism>
<keyword evidence="1" id="KW-0472">Membrane</keyword>